<dbReference type="KEGG" id="swo:Swol_2165"/>
<dbReference type="EMBL" id="CP000448">
    <property type="protein sequence ID" value="ABI69456.1"/>
    <property type="molecule type" value="Genomic_DNA"/>
</dbReference>
<dbReference type="AlphaFoldDB" id="Q0AUZ8"/>
<feature type="region of interest" description="Disordered" evidence="1">
    <location>
        <begin position="27"/>
        <end position="56"/>
    </location>
</feature>
<reference evidence="3" key="1">
    <citation type="journal article" date="2010" name="Environ. Microbiol.">
        <title>The genome of Syntrophomonas wolfei: new insights into syntrophic metabolism and biohydrogen production.</title>
        <authorList>
            <person name="Sieber J.R."/>
            <person name="Sims D.R."/>
            <person name="Han C."/>
            <person name="Kim E."/>
            <person name="Lykidis A."/>
            <person name="Lapidus A.L."/>
            <person name="McDonnald E."/>
            <person name="Rohlin L."/>
            <person name="Culley D.E."/>
            <person name="Gunsalus R."/>
            <person name="McInerney M.J."/>
        </authorList>
    </citation>
    <scope>NUCLEOTIDE SEQUENCE [LARGE SCALE GENOMIC DNA]</scope>
    <source>
        <strain evidence="3">DSM 2245B / Goettingen</strain>
    </source>
</reference>
<protein>
    <submittedName>
        <fullName evidence="2">Uncharacterized protein</fullName>
    </submittedName>
</protein>
<feature type="region of interest" description="Disordered" evidence="1">
    <location>
        <begin position="70"/>
        <end position="128"/>
    </location>
</feature>
<dbReference type="eggNOG" id="ENOG5030MM0">
    <property type="taxonomic scope" value="Bacteria"/>
</dbReference>
<dbReference type="RefSeq" id="WP_011641547.1">
    <property type="nucleotide sequence ID" value="NC_008346.1"/>
</dbReference>
<evidence type="ECO:0000256" key="1">
    <source>
        <dbReference type="SAM" id="MobiDB-lite"/>
    </source>
</evidence>
<organism evidence="2 3">
    <name type="scientific">Syntrophomonas wolfei subsp. wolfei (strain DSM 2245B / Goettingen)</name>
    <dbReference type="NCBI Taxonomy" id="335541"/>
    <lineage>
        <taxon>Bacteria</taxon>
        <taxon>Bacillati</taxon>
        <taxon>Bacillota</taxon>
        <taxon>Clostridia</taxon>
        <taxon>Eubacteriales</taxon>
        <taxon>Syntrophomonadaceae</taxon>
        <taxon>Syntrophomonas</taxon>
    </lineage>
</organism>
<sequence>MKKSKVIILFLSAFLILGLLFLPACSQKESKPQKPKESSGQKPEAPPETEKLLKDLDKIIQELDKMIKAQKMPSFQQTVGKSSSASSGQKQKEGSSQAGSQKEESASSSKQGGSKQQESASSSKNAWPSINQGVKSIHQNWNQLEPEAVRAGLPVSSREHWEKTLSSLTMAASKQNTEESLMAAISLYQPFADIAQVFAITLPPDFFRVKYEVMAAMQESMRQDWEKAALHLPKMQENWESLKVQAKDADPRLISCCEFALRDLEDAIKNQEMELVLIKGEISLDNLKKLEEKLKKAMTKGKS</sequence>
<dbReference type="OrthoDB" id="2080525at2"/>
<evidence type="ECO:0000313" key="2">
    <source>
        <dbReference type="EMBL" id="ABI69456.1"/>
    </source>
</evidence>
<dbReference type="Proteomes" id="UP000001968">
    <property type="component" value="Chromosome"/>
</dbReference>
<gene>
    <name evidence="2" type="ordered locus">Swol_2165</name>
</gene>
<name>Q0AUZ8_SYNWW</name>
<evidence type="ECO:0000313" key="3">
    <source>
        <dbReference type="Proteomes" id="UP000001968"/>
    </source>
</evidence>
<dbReference type="STRING" id="335541.Swol_2165"/>
<accession>Q0AUZ8</accession>
<dbReference type="HOGENOM" id="CLU_1015400_0_0_9"/>
<keyword evidence="3" id="KW-1185">Reference proteome</keyword>
<feature type="compositionally biased region" description="Basic and acidic residues" evidence="1">
    <location>
        <begin position="28"/>
        <end position="39"/>
    </location>
</feature>
<feature type="compositionally biased region" description="Low complexity" evidence="1">
    <location>
        <begin position="80"/>
        <end position="124"/>
    </location>
</feature>
<proteinExistence type="predicted"/>